<keyword evidence="2" id="KW-1185">Reference proteome</keyword>
<reference evidence="1" key="1">
    <citation type="journal article" date="2023" name="Mol. Phylogenet. Evol.">
        <title>Genome-scale phylogeny and comparative genomics of the fungal order Sordariales.</title>
        <authorList>
            <person name="Hensen N."/>
            <person name="Bonometti L."/>
            <person name="Westerberg I."/>
            <person name="Brannstrom I.O."/>
            <person name="Guillou S."/>
            <person name="Cros-Aarteil S."/>
            <person name="Calhoun S."/>
            <person name="Haridas S."/>
            <person name="Kuo A."/>
            <person name="Mondo S."/>
            <person name="Pangilinan J."/>
            <person name="Riley R."/>
            <person name="LaButti K."/>
            <person name="Andreopoulos B."/>
            <person name="Lipzen A."/>
            <person name="Chen C."/>
            <person name="Yan M."/>
            <person name="Daum C."/>
            <person name="Ng V."/>
            <person name="Clum A."/>
            <person name="Steindorff A."/>
            <person name="Ohm R.A."/>
            <person name="Martin F."/>
            <person name="Silar P."/>
            <person name="Natvig D.O."/>
            <person name="Lalanne C."/>
            <person name="Gautier V."/>
            <person name="Ament-Velasquez S.L."/>
            <person name="Kruys A."/>
            <person name="Hutchinson M.I."/>
            <person name="Powell A.J."/>
            <person name="Barry K."/>
            <person name="Miller A.N."/>
            <person name="Grigoriev I.V."/>
            <person name="Debuchy R."/>
            <person name="Gladieux P."/>
            <person name="Hiltunen Thoren M."/>
            <person name="Johannesson H."/>
        </authorList>
    </citation>
    <scope>NUCLEOTIDE SEQUENCE</scope>
    <source>
        <strain evidence="1">CBS 314.62</strain>
    </source>
</reference>
<dbReference type="EMBL" id="JAULSO010000001">
    <property type="protein sequence ID" value="KAK3694863.1"/>
    <property type="molecule type" value="Genomic_DNA"/>
</dbReference>
<proteinExistence type="predicted"/>
<dbReference type="Proteomes" id="UP001270362">
    <property type="component" value="Unassembled WGS sequence"/>
</dbReference>
<gene>
    <name evidence="1" type="ORF">B0T22DRAFT_84837</name>
</gene>
<name>A0AAE0XK18_9PEZI</name>
<sequence>MPGLRFHYFFDLPAELRELILQHICLFPDGILVGGNSHNDAAGPPLDLFLASSRLMREASDIYYGQNTFHFDCRRSRLSQLSAALVDPDTGLLDSLAARPARRRIRAVVVYVRRLGALLGNVVIPALRNMVLDGGLRALDVRVEQKLFCHSVGLVFSRTAERFSPGSLVRGGGNVAAAPPIGMPFRMLLGLLADPYLDSTHVRLLREHRGLAAVCPYHAGDWCKRDLRQQRWRRLVQPPGECASYQEELEGWSCWVDVDVKGLLEVYRGDEPEFRILSVG</sequence>
<protein>
    <recommendedName>
        <fullName evidence="3">F-box domain-containing protein</fullName>
    </recommendedName>
</protein>
<evidence type="ECO:0008006" key="3">
    <source>
        <dbReference type="Google" id="ProtNLM"/>
    </source>
</evidence>
<comment type="caution">
    <text evidence="1">The sequence shown here is derived from an EMBL/GenBank/DDBJ whole genome shotgun (WGS) entry which is preliminary data.</text>
</comment>
<organism evidence="1 2">
    <name type="scientific">Podospora appendiculata</name>
    <dbReference type="NCBI Taxonomy" id="314037"/>
    <lineage>
        <taxon>Eukaryota</taxon>
        <taxon>Fungi</taxon>
        <taxon>Dikarya</taxon>
        <taxon>Ascomycota</taxon>
        <taxon>Pezizomycotina</taxon>
        <taxon>Sordariomycetes</taxon>
        <taxon>Sordariomycetidae</taxon>
        <taxon>Sordariales</taxon>
        <taxon>Podosporaceae</taxon>
        <taxon>Podospora</taxon>
    </lineage>
</organism>
<evidence type="ECO:0000313" key="1">
    <source>
        <dbReference type="EMBL" id="KAK3694863.1"/>
    </source>
</evidence>
<accession>A0AAE0XK18</accession>
<reference evidence="1" key="2">
    <citation type="submission" date="2023-06" db="EMBL/GenBank/DDBJ databases">
        <authorList>
            <consortium name="Lawrence Berkeley National Laboratory"/>
            <person name="Haridas S."/>
            <person name="Hensen N."/>
            <person name="Bonometti L."/>
            <person name="Westerberg I."/>
            <person name="Brannstrom I.O."/>
            <person name="Guillou S."/>
            <person name="Cros-Aarteil S."/>
            <person name="Calhoun S."/>
            <person name="Kuo A."/>
            <person name="Mondo S."/>
            <person name="Pangilinan J."/>
            <person name="Riley R."/>
            <person name="Labutti K."/>
            <person name="Andreopoulos B."/>
            <person name="Lipzen A."/>
            <person name="Chen C."/>
            <person name="Yanf M."/>
            <person name="Daum C."/>
            <person name="Ng V."/>
            <person name="Clum A."/>
            <person name="Steindorff A."/>
            <person name="Ohm R."/>
            <person name="Martin F."/>
            <person name="Silar P."/>
            <person name="Natvig D."/>
            <person name="Lalanne C."/>
            <person name="Gautier V."/>
            <person name="Ament-Velasquez S.L."/>
            <person name="Kruys A."/>
            <person name="Hutchinson M.I."/>
            <person name="Powell A.J."/>
            <person name="Barry K."/>
            <person name="Miller A.N."/>
            <person name="Grigoriev I.V."/>
            <person name="Debuchy R."/>
            <person name="Gladieux P."/>
            <person name="Thoren M.H."/>
            <person name="Johannesson H."/>
        </authorList>
    </citation>
    <scope>NUCLEOTIDE SEQUENCE</scope>
    <source>
        <strain evidence="1">CBS 314.62</strain>
    </source>
</reference>
<dbReference type="AlphaFoldDB" id="A0AAE0XK18"/>
<evidence type="ECO:0000313" key="2">
    <source>
        <dbReference type="Proteomes" id="UP001270362"/>
    </source>
</evidence>